<name>A0AAJ8KWF1_9TREE</name>
<evidence type="ECO:0000256" key="5">
    <source>
        <dbReference type="ARBA" id="ARBA00023125"/>
    </source>
</evidence>
<dbReference type="PANTHER" id="PTHR47782:SF12">
    <property type="entry name" value="ZN(II)2CYS6 TRANSCRIPTION FACTOR (EUROFUNG)"/>
    <property type="match status" value="1"/>
</dbReference>
<evidence type="ECO:0000256" key="3">
    <source>
        <dbReference type="ARBA" id="ARBA00022833"/>
    </source>
</evidence>
<dbReference type="Proteomes" id="UP000078595">
    <property type="component" value="Chromosome 11"/>
</dbReference>
<dbReference type="CDD" id="cd12148">
    <property type="entry name" value="fungal_TF_MHR"/>
    <property type="match status" value="1"/>
</dbReference>
<keyword evidence="3" id="KW-0862">Zinc</keyword>
<dbReference type="PANTHER" id="PTHR47782">
    <property type="entry name" value="ZN(II)2CYS6 TRANSCRIPTION FACTOR (EUROFUNG)-RELATED"/>
    <property type="match status" value="1"/>
</dbReference>
<dbReference type="GO" id="GO:0045944">
    <property type="term" value="P:positive regulation of transcription by RNA polymerase II"/>
    <property type="evidence" value="ECO:0007669"/>
    <property type="project" value="TreeGrafter"/>
</dbReference>
<dbReference type="InterPro" id="IPR007219">
    <property type="entry name" value="XnlR_reg_dom"/>
</dbReference>
<dbReference type="GeneID" id="28970698"/>
<dbReference type="InterPro" id="IPR001138">
    <property type="entry name" value="Zn2Cys6_DnaBD"/>
</dbReference>
<dbReference type="GO" id="GO:0006351">
    <property type="term" value="P:DNA-templated transcription"/>
    <property type="evidence" value="ECO:0007669"/>
    <property type="project" value="InterPro"/>
</dbReference>
<keyword evidence="7" id="KW-0539">Nucleus</keyword>
<keyword evidence="6" id="KW-0804">Transcription</keyword>
<dbReference type="GO" id="GO:0005634">
    <property type="term" value="C:nucleus"/>
    <property type="evidence" value="ECO:0007669"/>
    <property type="project" value="UniProtKB-SubCell"/>
</dbReference>
<dbReference type="InterPro" id="IPR036864">
    <property type="entry name" value="Zn2-C6_fun-type_DNA-bd_sf"/>
</dbReference>
<dbReference type="GO" id="GO:0000981">
    <property type="term" value="F:DNA-binding transcription factor activity, RNA polymerase II-specific"/>
    <property type="evidence" value="ECO:0007669"/>
    <property type="project" value="InterPro"/>
</dbReference>
<dbReference type="GO" id="GO:0008270">
    <property type="term" value="F:zinc ion binding"/>
    <property type="evidence" value="ECO:0007669"/>
    <property type="project" value="InterPro"/>
</dbReference>
<dbReference type="InterPro" id="IPR052202">
    <property type="entry name" value="Yeast_MetPath_Reg"/>
</dbReference>
<feature type="region of interest" description="Disordered" evidence="8">
    <location>
        <begin position="182"/>
        <end position="212"/>
    </location>
</feature>
<evidence type="ECO:0000313" key="10">
    <source>
        <dbReference type="EMBL" id="WWC66054.1"/>
    </source>
</evidence>
<dbReference type="KEGG" id="kdj:28970698"/>
<protein>
    <recommendedName>
        <fullName evidence="9">Zn(2)-C6 fungal-type domain-containing protein</fullName>
    </recommendedName>
</protein>
<accession>A0AAJ8KWF1</accession>
<keyword evidence="5" id="KW-0238">DNA-binding</keyword>
<dbReference type="Pfam" id="PF04082">
    <property type="entry name" value="Fungal_trans"/>
    <property type="match status" value="1"/>
</dbReference>
<evidence type="ECO:0000256" key="1">
    <source>
        <dbReference type="ARBA" id="ARBA00004123"/>
    </source>
</evidence>
<keyword evidence="4" id="KW-0805">Transcription regulation</keyword>
<evidence type="ECO:0000259" key="9">
    <source>
        <dbReference type="PROSITE" id="PS50048"/>
    </source>
</evidence>
<dbReference type="PROSITE" id="PS00463">
    <property type="entry name" value="ZN2_CY6_FUNGAL_1"/>
    <property type="match status" value="1"/>
</dbReference>
<evidence type="ECO:0000256" key="6">
    <source>
        <dbReference type="ARBA" id="ARBA00023163"/>
    </source>
</evidence>
<dbReference type="PROSITE" id="PS50048">
    <property type="entry name" value="ZN2_CY6_FUNGAL_2"/>
    <property type="match status" value="1"/>
</dbReference>
<evidence type="ECO:0000313" key="11">
    <source>
        <dbReference type="Proteomes" id="UP000078595"/>
    </source>
</evidence>
<dbReference type="SUPFAM" id="SSF57701">
    <property type="entry name" value="Zn2/Cys6 DNA-binding domain"/>
    <property type="match status" value="1"/>
</dbReference>
<dbReference type="GO" id="GO:0043565">
    <property type="term" value="F:sequence-specific DNA binding"/>
    <property type="evidence" value="ECO:0007669"/>
    <property type="project" value="TreeGrafter"/>
</dbReference>
<dbReference type="CDD" id="cd00067">
    <property type="entry name" value="GAL4"/>
    <property type="match status" value="1"/>
</dbReference>
<dbReference type="AlphaFoldDB" id="A0AAJ8KWF1"/>
<organism evidence="10 11">
    <name type="scientific">Kwoniella dejecticola CBS 10117</name>
    <dbReference type="NCBI Taxonomy" id="1296121"/>
    <lineage>
        <taxon>Eukaryota</taxon>
        <taxon>Fungi</taxon>
        <taxon>Dikarya</taxon>
        <taxon>Basidiomycota</taxon>
        <taxon>Agaricomycotina</taxon>
        <taxon>Tremellomycetes</taxon>
        <taxon>Tremellales</taxon>
        <taxon>Cryptococcaceae</taxon>
        <taxon>Kwoniella</taxon>
    </lineage>
</organism>
<dbReference type="SMART" id="SM00066">
    <property type="entry name" value="GAL4"/>
    <property type="match status" value="1"/>
</dbReference>
<evidence type="ECO:0000256" key="2">
    <source>
        <dbReference type="ARBA" id="ARBA00022723"/>
    </source>
</evidence>
<reference evidence="10" key="1">
    <citation type="submission" date="2013-07" db="EMBL/GenBank/DDBJ databases">
        <authorList>
            <consortium name="The Broad Institute Genome Sequencing Platform"/>
            <person name="Cuomo C."/>
            <person name="Litvintseva A."/>
            <person name="Chen Y."/>
            <person name="Heitman J."/>
            <person name="Sun S."/>
            <person name="Springer D."/>
            <person name="Dromer F."/>
            <person name="Young S.K."/>
            <person name="Zeng Q."/>
            <person name="Gargeya S."/>
            <person name="Fitzgerald M."/>
            <person name="Abouelleil A."/>
            <person name="Alvarado L."/>
            <person name="Berlin A.M."/>
            <person name="Chapman S.B."/>
            <person name="Dewar J."/>
            <person name="Goldberg J."/>
            <person name="Griggs A."/>
            <person name="Gujja S."/>
            <person name="Hansen M."/>
            <person name="Howarth C."/>
            <person name="Imamovic A."/>
            <person name="Larimer J."/>
            <person name="McCowan C."/>
            <person name="Murphy C."/>
            <person name="Pearson M."/>
            <person name="Priest M."/>
            <person name="Roberts A."/>
            <person name="Saif S."/>
            <person name="Shea T."/>
            <person name="Sykes S."/>
            <person name="Wortman J."/>
            <person name="Nusbaum C."/>
            <person name="Birren B."/>
        </authorList>
    </citation>
    <scope>NUCLEOTIDE SEQUENCE</scope>
    <source>
        <strain evidence="10">CBS 10117</strain>
    </source>
</reference>
<reference evidence="10" key="2">
    <citation type="submission" date="2024-02" db="EMBL/GenBank/DDBJ databases">
        <title>Comparative genomics of Cryptococcus and Kwoniella reveals pathogenesis evolution and contrasting modes of karyotype evolution via chromosome fusion or intercentromeric recombination.</title>
        <authorList>
            <person name="Coelho M.A."/>
            <person name="David-Palma M."/>
            <person name="Shea T."/>
            <person name="Bowers K."/>
            <person name="McGinley-Smith S."/>
            <person name="Mohammad A.W."/>
            <person name="Gnirke A."/>
            <person name="Yurkov A.M."/>
            <person name="Nowrousian M."/>
            <person name="Sun S."/>
            <person name="Cuomo C.A."/>
            <person name="Heitman J."/>
        </authorList>
    </citation>
    <scope>NUCLEOTIDE SEQUENCE</scope>
    <source>
        <strain evidence="10">CBS 10117</strain>
    </source>
</reference>
<keyword evidence="2" id="KW-0479">Metal-binding</keyword>
<feature type="region of interest" description="Disordered" evidence="8">
    <location>
        <begin position="121"/>
        <end position="141"/>
    </location>
</feature>
<comment type="subcellular location">
    <subcellularLocation>
        <location evidence="1">Nucleus</location>
    </subcellularLocation>
</comment>
<feature type="region of interest" description="Disordered" evidence="8">
    <location>
        <begin position="1"/>
        <end position="24"/>
    </location>
</feature>
<evidence type="ECO:0000256" key="7">
    <source>
        <dbReference type="ARBA" id="ARBA00023242"/>
    </source>
</evidence>
<sequence>MPRAPSALPVLTESSSSSSNTSSRKKRGLACERCRSRKQKCLPGQGSRCRNCHRADAVCEFIEKSANEVYLQRYTTELELRVKELEEYMKASAPSLTLTSPSNGSAISPVQYAAQVPVTVPSTSGRDCGIPPGTDDTDSNSENIATGVGFLSLNGGAAPLYLGGSSGVGWARILMHSLQHKTQNGIPPRISRPSQASQPQIHLDPPDRNGTISPNYTPLPEPPPENLGMHYITTVYYRIQARYGFLDWVSIQNWQSRYKDLCALQPLNDHRVPASGKVETIEDHFGAFFLWMLYGLGAKLCEGESRMLPVSHEVFFDTALRHFTPLSTIQSLETVQALLLLIVYTFRHTSSELSLWHTGGLAIRSAIELGLHRKIRSKEIRERDPRAYCMRQRVWWGAYILDRMIAIQFGRPFAIQDRDIDIELPINLDANIADQEALCELLNAQALMPDANRPGDEYRNGYGCFTSMTSFIHTIRLNQLKSKIHEVVYTVDKPFSRVQEEESGRIQGLLDELKQWRSIYPLDTDNRFPACSHEFFEVEYHNCVQILLRPLAARNDSPDYWLSNCAASAAAVLDIECQLLRRDSKNLATWVLCKIFMSGLTLLHVIWNHPHVLPSSTVSRALRSCSTCLFIYAQQFSIAGSYLDCFEDLVRAFDERREEWSNGGNVHSALGSTSIMINDGTASVGTRQADFGELSSSSGVTQADIWTDRLDNMDGMLPGLREDLASLINSFGSVNNAQPTANMVEPISFPININNNTDNSMPTSDPLVDMMWNLPFDSWTGDQTIDISTLFNNDLFPPIPLPDGTNDGTSTGTGNF</sequence>
<dbReference type="EMBL" id="CP144540">
    <property type="protein sequence ID" value="WWC66054.1"/>
    <property type="molecule type" value="Genomic_DNA"/>
</dbReference>
<feature type="domain" description="Zn(2)-C6 fungal-type" evidence="9">
    <location>
        <begin position="30"/>
        <end position="61"/>
    </location>
</feature>
<dbReference type="SMART" id="SM00906">
    <property type="entry name" value="Fungal_trans"/>
    <property type="match status" value="1"/>
</dbReference>
<proteinExistence type="predicted"/>
<evidence type="ECO:0000256" key="8">
    <source>
        <dbReference type="SAM" id="MobiDB-lite"/>
    </source>
</evidence>
<keyword evidence="11" id="KW-1185">Reference proteome</keyword>
<evidence type="ECO:0000256" key="4">
    <source>
        <dbReference type="ARBA" id="ARBA00023015"/>
    </source>
</evidence>
<dbReference type="Gene3D" id="4.10.240.10">
    <property type="entry name" value="Zn(2)-C6 fungal-type DNA-binding domain"/>
    <property type="match status" value="1"/>
</dbReference>
<dbReference type="RefSeq" id="XP_018260082.2">
    <property type="nucleotide sequence ID" value="XM_018410273.2"/>
</dbReference>
<gene>
    <name evidence="10" type="ORF">I303_108676</name>
</gene>